<dbReference type="EMBL" id="FOZG01000001">
    <property type="protein sequence ID" value="SFR80559.1"/>
    <property type="molecule type" value="Genomic_DNA"/>
</dbReference>
<protein>
    <submittedName>
        <fullName evidence="2">Uncharacterized protein</fullName>
    </submittedName>
</protein>
<proteinExistence type="predicted"/>
<gene>
    <name evidence="2" type="ORF">SAMN05192580_0591</name>
</gene>
<reference evidence="2 3" key="1">
    <citation type="submission" date="2016-10" db="EMBL/GenBank/DDBJ databases">
        <authorList>
            <person name="de Groot N.N."/>
        </authorList>
    </citation>
    <scope>NUCLEOTIDE SEQUENCE [LARGE SCALE GENOMIC DNA]</scope>
    <source>
        <strain evidence="2 3">S5-249</strain>
    </source>
</reference>
<keyword evidence="1" id="KW-0812">Transmembrane</keyword>
<dbReference type="AlphaFoldDB" id="A0A1I6JNP1"/>
<name>A0A1I6JNP1_9SPHN</name>
<sequence length="55" mass="6348">MDVRVNLVIFITLVVAASFLFAWMRRDRGIVPSDRLPEVLHEPLDGQSPEPMRTR</sequence>
<evidence type="ECO:0000313" key="3">
    <source>
        <dbReference type="Proteomes" id="UP000198824"/>
    </source>
</evidence>
<accession>A0A1I6JNP1</accession>
<dbReference type="Proteomes" id="UP000198824">
    <property type="component" value="Unassembled WGS sequence"/>
</dbReference>
<keyword evidence="1" id="KW-1133">Transmembrane helix</keyword>
<dbReference type="RefSeq" id="WP_165611186.1">
    <property type="nucleotide sequence ID" value="NZ_FOZG01000001.1"/>
</dbReference>
<keyword evidence="1" id="KW-0472">Membrane</keyword>
<keyword evidence="3" id="KW-1185">Reference proteome</keyword>
<evidence type="ECO:0000313" key="2">
    <source>
        <dbReference type="EMBL" id="SFR80559.1"/>
    </source>
</evidence>
<feature type="transmembrane region" description="Helical" evidence="1">
    <location>
        <begin position="6"/>
        <end position="24"/>
    </location>
</feature>
<organism evidence="2 3">
    <name type="scientific">Sphingomonas jatrophae</name>
    <dbReference type="NCBI Taxonomy" id="1166337"/>
    <lineage>
        <taxon>Bacteria</taxon>
        <taxon>Pseudomonadati</taxon>
        <taxon>Pseudomonadota</taxon>
        <taxon>Alphaproteobacteria</taxon>
        <taxon>Sphingomonadales</taxon>
        <taxon>Sphingomonadaceae</taxon>
        <taxon>Sphingomonas</taxon>
    </lineage>
</organism>
<evidence type="ECO:0000256" key="1">
    <source>
        <dbReference type="SAM" id="Phobius"/>
    </source>
</evidence>